<protein>
    <recommendedName>
        <fullName evidence="11">Reverse transcriptase/retrotransposon-derived protein RNase H-like domain-containing protein</fullName>
    </recommendedName>
</protein>
<dbReference type="InterPro" id="IPR041373">
    <property type="entry name" value="RT_RNaseH"/>
</dbReference>
<accession>A0ABR1EG37</accession>
<dbReference type="Pfam" id="PF17917">
    <property type="entry name" value="RT_RNaseH"/>
    <property type="match status" value="1"/>
</dbReference>
<dbReference type="Pfam" id="PF00078">
    <property type="entry name" value="RVT_1"/>
    <property type="match status" value="1"/>
</dbReference>
<evidence type="ECO:0000313" key="9">
    <source>
        <dbReference type="EMBL" id="KAK6761652.1"/>
    </source>
</evidence>
<evidence type="ECO:0000256" key="6">
    <source>
        <dbReference type="ARBA" id="ARBA00022918"/>
    </source>
</evidence>
<evidence type="ECO:0000313" key="10">
    <source>
        <dbReference type="Proteomes" id="UP001303046"/>
    </source>
</evidence>
<keyword evidence="2" id="KW-0548">Nucleotidyltransferase</keyword>
<dbReference type="PANTHER" id="PTHR37984">
    <property type="entry name" value="PROTEIN CBG26694"/>
    <property type="match status" value="1"/>
</dbReference>
<evidence type="ECO:0008006" key="11">
    <source>
        <dbReference type="Google" id="ProtNLM"/>
    </source>
</evidence>
<proteinExistence type="predicted"/>
<dbReference type="InterPro" id="IPR043128">
    <property type="entry name" value="Rev_trsase/Diguanyl_cyclase"/>
</dbReference>
<keyword evidence="4" id="KW-0255">Endonuclease</keyword>
<keyword evidence="6" id="KW-0695">RNA-directed DNA polymerase</keyword>
<feature type="domain" description="Reverse transcriptase" evidence="7">
    <location>
        <begin position="83"/>
        <end position="154"/>
    </location>
</feature>
<dbReference type="PANTHER" id="PTHR37984:SF5">
    <property type="entry name" value="PROTEIN NYNRIN-LIKE"/>
    <property type="match status" value="1"/>
</dbReference>
<feature type="domain" description="Reverse transcriptase RNase H-like" evidence="8">
    <location>
        <begin position="240"/>
        <end position="347"/>
    </location>
</feature>
<evidence type="ECO:0000259" key="7">
    <source>
        <dbReference type="Pfam" id="PF00078"/>
    </source>
</evidence>
<evidence type="ECO:0000256" key="5">
    <source>
        <dbReference type="ARBA" id="ARBA00022801"/>
    </source>
</evidence>
<evidence type="ECO:0000256" key="2">
    <source>
        <dbReference type="ARBA" id="ARBA00022695"/>
    </source>
</evidence>
<evidence type="ECO:0000256" key="1">
    <source>
        <dbReference type="ARBA" id="ARBA00022679"/>
    </source>
</evidence>
<dbReference type="InterPro" id="IPR050951">
    <property type="entry name" value="Retrovirus_Pol_polyprotein"/>
</dbReference>
<evidence type="ECO:0000259" key="8">
    <source>
        <dbReference type="Pfam" id="PF17917"/>
    </source>
</evidence>
<dbReference type="InterPro" id="IPR043502">
    <property type="entry name" value="DNA/RNA_pol_sf"/>
</dbReference>
<keyword evidence="3" id="KW-0540">Nuclease</keyword>
<evidence type="ECO:0000256" key="4">
    <source>
        <dbReference type="ARBA" id="ARBA00022759"/>
    </source>
</evidence>
<evidence type="ECO:0000256" key="3">
    <source>
        <dbReference type="ARBA" id="ARBA00022722"/>
    </source>
</evidence>
<keyword evidence="10" id="KW-1185">Reference proteome</keyword>
<name>A0ABR1EG37_NECAM</name>
<dbReference type="Proteomes" id="UP001303046">
    <property type="component" value="Unassembled WGS sequence"/>
</dbReference>
<sequence>MGRPKLQLPRLTLKSANKEPINVRECYGYNFVIDGHRGYGIGHLADTPSLLGLDWIAQYEPLFRPLTEDSICNISSSLTQPKPGIFQQCLDALIAGLDGTAAHLDDILVAGRTICEHNARLEAVFKRIQDYGFRVRIDNCASLQTEATYLGFVINAQRRRSDSEKIKVIRKMPAPKDVSQLCSFLRLINFYGNFVKDLHNLRALLDTLTKKDVVHTWTPESSFDKIRAILSSDLPLTHFDPSFPVIVAADDSNYGMGATLSHRFADECEKVIYHASLTQPQKNYSQIEKGVLALIFAVQKFHRFIYVRHFTLNTDQKPLLAFFRSGKGVSVYSANRLQRWATMLLNYSFTIGYINT</sequence>
<dbReference type="Gene3D" id="3.30.70.270">
    <property type="match status" value="2"/>
</dbReference>
<dbReference type="SUPFAM" id="SSF56672">
    <property type="entry name" value="DNA/RNA polymerases"/>
    <property type="match status" value="1"/>
</dbReference>
<dbReference type="CDD" id="cd09274">
    <property type="entry name" value="RNase_HI_RT_Ty3"/>
    <property type="match status" value="1"/>
</dbReference>
<organism evidence="9 10">
    <name type="scientific">Necator americanus</name>
    <name type="common">Human hookworm</name>
    <dbReference type="NCBI Taxonomy" id="51031"/>
    <lineage>
        <taxon>Eukaryota</taxon>
        <taxon>Metazoa</taxon>
        <taxon>Ecdysozoa</taxon>
        <taxon>Nematoda</taxon>
        <taxon>Chromadorea</taxon>
        <taxon>Rhabditida</taxon>
        <taxon>Rhabditina</taxon>
        <taxon>Rhabditomorpha</taxon>
        <taxon>Strongyloidea</taxon>
        <taxon>Ancylostomatidae</taxon>
        <taxon>Bunostominae</taxon>
        <taxon>Necator</taxon>
    </lineage>
</organism>
<dbReference type="InterPro" id="IPR000477">
    <property type="entry name" value="RT_dom"/>
</dbReference>
<keyword evidence="1" id="KW-0808">Transferase</keyword>
<reference evidence="9 10" key="1">
    <citation type="submission" date="2023-08" db="EMBL/GenBank/DDBJ databases">
        <title>A Necator americanus chromosomal reference genome.</title>
        <authorList>
            <person name="Ilik V."/>
            <person name="Petrzelkova K.J."/>
            <person name="Pardy F."/>
            <person name="Fuh T."/>
            <person name="Niatou-Singa F.S."/>
            <person name="Gouil Q."/>
            <person name="Baker L."/>
            <person name="Ritchie M.E."/>
            <person name="Jex A.R."/>
            <person name="Gazzola D."/>
            <person name="Li H."/>
            <person name="Toshio Fujiwara R."/>
            <person name="Zhan B."/>
            <person name="Aroian R.V."/>
            <person name="Pafco B."/>
            <person name="Schwarz E.M."/>
        </authorList>
    </citation>
    <scope>NUCLEOTIDE SEQUENCE [LARGE SCALE GENOMIC DNA]</scope>
    <source>
        <strain evidence="9 10">Aroian</strain>
        <tissue evidence="9">Whole animal</tissue>
    </source>
</reference>
<comment type="caution">
    <text evidence="9">The sequence shown here is derived from an EMBL/GenBank/DDBJ whole genome shotgun (WGS) entry which is preliminary data.</text>
</comment>
<gene>
    <name evidence="9" type="primary">Necator_chrX.g22820</name>
    <name evidence="9" type="ORF">RB195_022657</name>
</gene>
<dbReference type="EMBL" id="JAVFWL010000006">
    <property type="protein sequence ID" value="KAK6761652.1"/>
    <property type="molecule type" value="Genomic_DNA"/>
</dbReference>
<keyword evidence="5" id="KW-0378">Hydrolase</keyword>